<dbReference type="EMBL" id="CP133762">
    <property type="protein sequence ID" value="WMX46786.1"/>
    <property type="molecule type" value="Genomic_DNA"/>
</dbReference>
<sequence length="175" mass="18293">MEAVDSGGGTAAAGLGMAPLVGGAAAAMAYEVTELTKLQQDVDELLRGFKESGAGPQAIGEDWLVQGALAGPGFHEAEYLYSTYDVVRTELLMFSRVLSLQLESMKIAIALAKTGYENIDDDIRARMGTLNTQITELQRETLPPAKARLGKAGPGDTAGPQGGEAPAEDTTSQGY</sequence>
<organism evidence="2 3">
    <name type="scientific">Streptomyces roseicoloratus</name>
    <dbReference type="NCBI Taxonomy" id="2508722"/>
    <lineage>
        <taxon>Bacteria</taxon>
        <taxon>Bacillati</taxon>
        <taxon>Actinomycetota</taxon>
        <taxon>Actinomycetes</taxon>
        <taxon>Kitasatosporales</taxon>
        <taxon>Streptomycetaceae</taxon>
        <taxon>Streptomyces</taxon>
    </lineage>
</organism>
<dbReference type="RefSeq" id="WP_128983807.1">
    <property type="nucleotide sequence ID" value="NZ_CP133762.1"/>
</dbReference>
<evidence type="ECO:0000256" key="1">
    <source>
        <dbReference type="SAM" id="MobiDB-lite"/>
    </source>
</evidence>
<dbReference type="Proteomes" id="UP001250858">
    <property type="component" value="Chromosome"/>
</dbReference>
<keyword evidence="3" id="KW-1185">Reference proteome</keyword>
<evidence type="ECO:0000313" key="2">
    <source>
        <dbReference type="EMBL" id="WMX46786.1"/>
    </source>
</evidence>
<evidence type="ECO:0000313" key="3">
    <source>
        <dbReference type="Proteomes" id="UP001250858"/>
    </source>
</evidence>
<accession>A0ABY9RZ46</accession>
<gene>
    <name evidence="2" type="ORF">RGF97_20880</name>
</gene>
<name>A0ABY9RZ46_9ACTN</name>
<protein>
    <submittedName>
        <fullName evidence="2">Uncharacterized protein</fullName>
    </submittedName>
</protein>
<reference evidence="2 3" key="1">
    <citation type="submission" date="2023-09" db="EMBL/GenBank/DDBJ databases">
        <title>Complete genome of Streptomyces roseicoloratus T14.</title>
        <authorList>
            <person name="Bashizi T."/>
            <person name="Kim M.-J."/>
            <person name="Lee G."/>
            <person name="Tagele S.B."/>
            <person name="Shin J.-H."/>
        </authorList>
    </citation>
    <scope>NUCLEOTIDE SEQUENCE [LARGE SCALE GENOMIC DNA]</scope>
    <source>
        <strain evidence="2 3">T14</strain>
    </source>
</reference>
<proteinExistence type="predicted"/>
<feature type="region of interest" description="Disordered" evidence="1">
    <location>
        <begin position="138"/>
        <end position="175"/>
    </location>
</feature>